<feature type="compositionally biased region" description="Low complexity" evidence="1">
    <location>
        <begin position="1"/>
        <end position="18"/>
    </location>
</feature>
<feature type="compositionally biased region" description="Polar residues" evidence="1">
    <location>
        <begin position="664"/>
        <end position="677"/>
    </location>
</feature>
<accession>A0A448YPW2</accession>
<dbReference type="OrthoDB" id="4063558at2759"/>
<dbReference type="InParanoid" id="A0A448YPW2"/>
<protein>
    <submittedName>
        <fullName evidence="2">DEKNAAC104246</fullName>
    </submittedName>
</protein>
<evidence type="ECO:0000313" key="3">
    <source>
        <dbReference type="Proteomes" id="UP000290900"/>
    </source>
</evidence>
<dbReference type="EMBL" id="CAACVR010000034">
    <property type="protein sequence ID" value="VEU22980.1"/>
    <property type="molecule type" value="Genomic_DNA"/>
</dbReference>
<feature type="region of interest" description="Disordered" evidence="1">
    <location>
        <begin position="315"/>
        <end position="337"/>
    </location>
</feature>
<feature type="compositionally biased region" description="Low complexity" evidence="1">
    <location>
        <begin position="320"/>
        <end position="337"/>
    </location>
</feature>
<name>A0A448YPW2_BRENA</name>
<dbReference type="Proteomes" id="UP000290900">
    <property type="component" value="Unassembled WGS sequence"/>
</dbReference>
<keyword evidence="3" id="KW-1185">Reference proteome</keyword>
<dbReference type="AlphaFoldDB" id="A0A448YPW2"/>
<feature type="region of interest" description="Disordered" evidence="1">
    <location>
        <begin position="658"/>
        <end position="677"/>
    </location>
</feature>
<feature type="region of interest" description="Disordered" evidence="1">
    <location>
        <begin position="1"/>
        <end position="33"/>
    </location>
</feature>
<dbReference type="STRING" id="13370.A0A448YPW2"/>
<sequence>MFSLDPSFESSSRSSSTSGDDWRPHPSVKANGSPAYENLSTRFSIGVVIPVGRGISSMEEEVTDNWTDISNLLVTIQEVVTEKLKKTYVSQAHRRNCSYNQHSSSVPKMPKVPSVGNLSSCKKMNFSAYILQTDFDLNQQFHSLVRCILLLVETPRLFVALKESNQALISWASAVAAWLELKDGRFFTADPTSPSSEKVSIKPGLKFLASLFSILLPLRKQILEDPMNRSRNKSVRVVIVTGNPIVSQKLIFILAGLIGYDNYVIRASMEAATDDSSSTDDDTQTSTSDETTRDVTASDYGVSFSPTKVLPISIERKLSSQRSSSDSSTPSISPIGRSGSSLLARGWKVPTKSVPIASSSPTVQGLSNVKAERVSIPLLHKETSYASLQNLSSSYGGGMQPQSALGLSSSWRGAFNFGSFMERWKMNNLASRGGFASTSPPRHDFGSIIDRTPSPATDYDEYPWKGSTPGTPLYKTLSREPSSTFSGGSTPTTSETKFGSYGVGISGPSKLSSFNKLFHSYVAKRKFHVQRTATRLISSKVEQSKVIGNKISAIMNADLNFTYTDRGDISVLSVENEEAAPDDDAAPYKLPPLVGYTEKYLPHFSLMSCIQPGNLETSIFESMSEDVRRMDAGSVSDTYVINLRQREVKLFELRSPAQDEYPQPSMSTNFQRSTPNSKLTNDLQRFKLRPKVSLLFSPFLQGKSRYEQQLSNGSTLSVTTSAVDAFDEKLNLISGLINRFFCTQSKRIHPSGSALYTAEDAKGNCADIDEDTCCDKIRELIRTLLG</sequence>
<gene>
    <name evidence="2" type="ORF">BRENAR_LOCUS3711</name>
</gene>
<reference evidence="2 3" key="1">
    <citation type="submission" date="2018-12" db="EMBL/GenBank/DDBJ databases">
        <authorList>
            <person name="Tiukova I."/>
            <person name="Dainat J."/>
        </authorList>
    </citation>
    <scope>NUCLEOTIDE SEQUENCE [LARGE SCALE GENOMIC DNA]</scope>
</reference>
<dbReference type="FunCoup" id="A0A448YPW2">
    <property type="interactions" value="57"/>
</dbReference>
<organism evidence="2 3">
    <name type="scientific">Brettanomyces naardenensis</name>
    <name type="common">Yeast</name>
    <dbReference type="NCBI Taxonomy" id="13370"/>
    <lineage>
        <taxon>Eukaryota</taxon>
        <taxon>Fungi</taxon>
        <taxon>Dikarya</taxon>
        <taxon>Ascomycota</taxon>
        <taxon>Saccharomycotina</taxon>
        <taxon>Pichiomycetes</taxon>
        <taxon>Pichiales</taxon>
        <taxon>Pichiaceae</taxon>
        <taxon>Brettanomyces</taxon>
    </lineage>
</organism>
<evidence type="ECO:0000313" key="2">
    <source>
        <dbReference type="EMBL" id="VEU22980.1"/>
    </source>
</evidence>
<proteinExistence type="predicted"/>
<evidence type="ECO:0000256" key="1">
    <source>
        <dbReference type="SAM" id="MobiDB-lite"/>
    </source>
</evidence>
<feature type="region of interest" description="Disordered" evidence="1">
    <location>
        <begin position="271"/>
        <end position="297"/>
    </location>
</feature>